<sequence>MLFKQLNKLMKPVSKGISQSTWQLTNIENRRAVPEVINGVKYRMATIHDFKGVMDINRNIYNGLDYLQSTYKESFGNSKKYLGVATVENDIVAFTMHSVVDDWNSFIRQASRVKMGFQGQGLIPNLGYYIQKNIMENHPMLNQFYDTVDNWDEVKSRLSTKKQEYKPKMKRSVVSFDANPFEFHQSIRNIIKAEKPIGYELNKIQMPVMPEIASMLEECEKGRLFPTGFILANWSPYRIQYTSNYKLILEDTKTVFVTTDEKGRLLSISFGTHIDTPSAMRYTTDYYGTSEQDAIYHIMKHVILISQMDQERDISFSVLLPETLDKLTIKDFVVTKMGLTNQGTGENSVLILKWPLLQPREECWKPELQLDIL</sequence>
<organism evidence="2 3">
    <name type="scientific">Owenia fusiformis</name>
    <name type="common">Polychaete worm</name>
    <dbReference type="NCBI Taxonomy" id="6347"/>
    <lineage>
        <taxon>Eukaryota</taxon>
        <taxon>Metazoa</taxon>
        <taxon>Spiralia</taxon>
        <taxon>Lophotrochozoa</taxon>
        <taxon>Annelida</taxon>
        <taxon>Polychaeta</taxon>
        <taxon>Sedentaria</taxon>
        <taxon>Canalipalpata</taxon>
        <taxon>Sabellida</taxon>
        <taxon>Oweniida</taxon>
        <taxon>Oweniidae</taxon>
        <taxon>Owenia</taxon>
    </lineage>
</organism>
<dbReference type="PANTHER" id="PTHR47403">
    <property type="entry name" value="LOC100145250 PROTEIN"/>
    <property type="match status" value="1"/>
</dbReference>
<reference evidence="2" key="1">
    <citation type="submission" date="2022-03" db="EMBL/GenBank/DDBJ databases">
        <authorList>
            <person name="Martin C."/>
        </authorList>
    </citation>
    <scope>NUCLEOTIDE SEQUENCE</scope>
</reference>
<dbReference type="EMBL" id="CAIIXF020000011">
    <property type="protein sequence ID" value="CAH1798936.1"/>
    <property type="molecule type" value="Genomic_DNA"/>
</dbReference>
<name>A0A8J1TD63_OWEFU</name>
<keyword evidence="3" id="KW-1185">Reference proteome</keyword>
<dbReference type="OrthoDB" id="6086192at2759"/>
<dbReference type="AlphaFoldDB" id="A0A8J1TD63"/>
<evidence type="ECO:0000313" key="2">
    <source>
        <dbReference type="EMBL" id="CAH1798936.1"/>
    </source>
</evidence>
<proteinExistence type="predicted"/>
<dbReference type="Pfam" id="PF24066">
    <property type="entry name" value="Hisat_C"/>
    <property type="match status" value="1"/>
</dbReference>
<gene>
    <name evidence="2" type="ORF">OFUS_LOCUS23009</name>
</gene>
<evidence type="ECO:0000313" key="3">
    <source>
        <dbReference type="Proteomes" id="UP000749559"/>
    </source>
</evidence>
<evidence type="ECO:0000259" key="1">
    <source>
        <dbReference type="Pfam" id="PF24066"/>
    </source>
</evidence>
<comment type="caution">
    <text evidence="2">The sequence shown here is derived from an EMBL/GenBank/DDBJ whole genome shotgun (WGS) entry which is preliminary data.</text>
</comment>
<feature type="domain" description="Histidine N-acetyltransferase C-terminal" evidence="1">
    <location>
        <begin position="222"/>
        <end position="302"/>
    </location>
</feature>
<dbReference type="InterPro" id="IPR056483">
    <property type="entry name" value="Hisat_C"/>
</dbReference>
<dbReference type="PANTHER" id="PTHR47403:SF6">
    <property type="entry name" value="N-ACETYLTRANSFERASE DOMAIN-CONTAINING PROTEIN"/>
    <property type="match status" value="1"/>
</dbReference>
<dbReference type="Proteomes" id="UP000749559">
    <property type="component" value="Unassembled WGS sequence"/>
</dbReference>
<protein>
    <recommendedName>
        <fullName evidence="1">Histidine N-acetyltransferase C-terminal domain-containing protein</fullName>
    </recommendedName>
</protein>
<accession>A0A8J1TD63</accession>